<feature type="compositionally biased region" description="Polar residues" evidence="1">
    <location>
        <begin position="128"/>
        <end position="138"/>
    </location>
</feature>
<dbReference type="CDD" id="cd00118">
    <property type="entry name" value="LysM"/>
    <property type="match status" value="1"/>
</dbReference>
<dbReference type="Gene3D" id="3.10.350.10">
    <property type="entry name" value="LysM domain"/>
    <property type="match status" value="1"/>
</dbReference>
<reference evidence="3" key="1">
    <citation type="submission" date="2021-12" db="EMBL/GenBank/DDBJ databases">
        <authorList>
            <person name="Zaccaron A."/>
            <person name="Stergiopoulos I."/>
        </authorList>
    </citation>
    <scope>NUCLEOTIDE SEQUENCE</scope>
    <source>
        <strain evidence="3">Race5_Kim</strain>
    </source>
</reference>
<dbReference type="Proteomes" id="UP000756132">
    <property type="component" value="Chromosome 3"/>
</dbReference>
<dbReference type="SUPFAM" id="SSF54106">
    <property type="entry name" value="LysM domain"/>
    <property type="match status" value="1"/>
</dbReference>
<organism evidence="3 4">
    <name type="scientific">Passalora fulva</name>
    <name type="common">Tomato leaf mold</name>
    <name type="synonym">Cladosporium fulvum</name>
    <dbReference type="NCBI Taxonomy" id="5499"/>
    <lineage>
        <taxon>Eukaryota</taxon>
        <taxon>Fungi</taxon>
        <taxon>Dikarya</taxon>
        <taxon>Ascomycota</taxon>
        <taxon>Pezizomycotina</taxon>
        <taxon>Dothideomycetes</taxon>
        <taxon>Dothideomycetidae</taxon>
        <taxon>Mycosphaerellales</taxon>
        <taxon>Mycosphaerellaceae</taxon>
        <taxon>Fulvia</taxon>
    </lineage>
</organism>
<evidence type="ECO:0000313" key="3">
    <source>
        <dbReference type="EMBL" id="UJO15472.1"/>
    </source>
</evidence>
<feature type="compositionally biased region" description="Polar residues" evidence="1">
    <location>
        <begin position="1"/>
        <end position="19"/>
    </location>
</feature>
<accession>A0A9Q8LDJ2</accession>
<feature type="region of interest" description="Disordered" evidence="1">
    <location>
        <begin position="309"/>
        <end position="369"/>
    </location>
</feature>
<feature type="region of interest" description="Disordered" evidence="1">
    <location>
        <begin position="546"/>
        <end position="602"/>
    </location>
</feature>
<dbReference type="KEGG" id="ffu:CLAFUR5_08782"/>
<dbReference type="GeneID" id="71988660"/>
<dbReference type="Pfam" id="PF01476">
    <property type="entry name" value="LysM"/>
    <property type="match status" value="1"/>
</dbReference>
<feature type="compositionally biased region" description="Polar residues" evidence="1">
    <location>
        <begin position="397"/>
        <end position="427"/>
    </location>
</feature>
<gene>
    <name evidence="3" type="ORF">CLAFUR5_08782</name>
</gene>
<evidence type="ECO:0000313" key="4">
    <source>
        <dbReference type="Proteomes" id="UP000756132"/>
    </source>
</evidence>
<reference evidence="3" key="2">
    <citation type="journal article" date="2022" name="Microb. Genom.">
        <title>A chromosome-scale genome assembly of the tomato pathogen Cladosporium fulvum reveals a compartmentalized genome architecture and the presence of a dispensable chromosome.</title>
        <authorList>
            <person name="Zaccaron A.Z."/>
            <person name="Chen L.H."/>
            <person name="Samaras A."/>
            <person name="Stergiopoulos I."/>
        </authorList>
    </citation>
    <scope>NUCLEOTIDE SEQUENCE</scope>
    <source>
        <strain evidence="3">Race5_Kim</strain>
    </source>
</reference>
<dbReference type="RefSeq" id="XP_047759838.1">
    <property type="nucleotide sequence ID" value="XM_047907930.1"/>
</dbReference>
<dbReference type="PROSITE" id="PS51782">
    <property type="entry name" value="LYSM"/>
    <property type="match status" value="1"/>
</dbReference>
<evidence type="ECO:0000259" key="2">
    <source>
        <dbReference type="PROSITE" id="PS51782"/>
    </source>
</evidence>
<sequence>MTSSNVRNSSTHSTASTLRPRTKRLISGLDEGDETAFDPINARSTRVASPLPSPFDSRSASLIPSAHPQRTGPTYQRKHAVRSTGSPTRAGSARQRKSGADSPNPLAGLWGTSWSTLQGIASDFLGSDLSSNEGSSQPRARRPLSRLDSQRTGSSSAPPSQWGPSIPTSHPQGSDIGVGSRDEQLAALRAQKRKDMLTRQESSYPDALGKFKRRLSDDRNSASAPPGDNEDREALVYLHHVKKSDTVAGITIRYNIAANALRKANRMWPNDVVQARTTLILPVDACGVKGRRVSSAEGDLDLLGSESEALSSMQAEEVPTPTAAIPIPNGTAGRGNRDRTNSTSTHTTSADGSVIETEPPWQHDSWVMLPGDSKPTEIARLPRRALGYFPPARRKSNSYSDLDTPSTSLDLARSNTNDHNPASSPHRSTPLRRTHGRRASNAMNGYFPNYLAGPGGVGSMGRNVHFPGPAQDGLNKMFAKHLPDVAPPRNQQSLYQPDLPLYTDDATPAASGNATPAYPTGPNLNLNLENVGSVIESWVRRLATKAVHTPSDRQQAARASVGTPGKGAGGIGDLIEMTDEFEIGDDEDEDDRGREGLLAQAPAVGVFASSATSYFDGASARGRGKSGKKD</sequence>
<dbReference type="InterPro" id="IPR018392">
    <property type="entry name" value="LysM"/>
</dbReference>
<keyword evidence="4" id="KW-1185">Reference proteome</keyword>
<feature type="compositionally biased region" description="Polar residues" evidence="1">
    <location>
        <begin position="341"/>
        <end position="351"/>
    </location>
</feature>
<feature type="compositionally biased region" description="Acidic residues" evidence="1">
    <location>
        <begin position="576"/>
        <end position="590"/>
    </location>
</feature>
<name>A0A9Q8LDJ2_PASFU</name>
<dbReference type="OMA" id="FWPNDNI"/>
<feature type="compositionally biased region" description="Polar residues" evidence="1">
    <location>
        <begin position="150"/>
        <end position="172"/>
    </location>
</feature>
<feature type="region of interest" description="Disordered" evidence="1">
    <location>
        <begin position="128"/>
        <end position="178"/>
    </location>
</feature>
<feature type="domain" description="LysM" evidence="2">
    <location>
        <begin position="237"/>
        <end position="281"/>
    </location>
</feature>
<protein>
    <recommendedName>
        <fullName evidence="2">LysM domain-containing protein</fullName>
    </recommendedName>
</protein>
<evidence type="ECO:0000256" key="1">
    <source>
        <dbReference type="SAM" id="MobiDB-lite"/>
    </source>
</evidence>
<feature type="region of interest" description="Disordered" evidence="1">
    <location>
        <begin position="1"/>
        <end position="107"/>
    </location>
</feature>
<dbReference type="OrthoDB" id="2192830at2759"/>
<dbReference type="InterPro" id="IPR036779">
    <property type="entry name" value="LysM_dom_sf"/>
</dbReference>
<feature type="region of interest" description="Disordered" evidence="1">
    <location>
        <begin position="389"/>
        <end position="441"/>
    </location>
</feature>
<feature type="region of interest" description="Disordered" evidence="1">
    <location>
        <begin position="193"/>
        <end position="231"/>
    </location>
</feature>
<proteinExistence type="predicted"/>
<feature type="compositionally biased region" description="Basic residues" evidence="1">
    <location>
        <begin position="429"/>
        <end position="438"/>
    </location>
</feature>
<dbReference type="EMBL" id="CP090165">
    <property type="protein sequence ID" value="UJO15472.1"/>
    <property type="molecule type" value="Genomic_DNA"/>
</dbReference>
<dbReference type="AlphaFoldDB" id="A0A9Q8LDJ2"/>